<keyword evidence="2" id="KW-1185">Reference proteome</keyword>
<evidence type="ECO:0000313" key="2">
    <source>
        <dbReference type="Proteomes" id="UP000198943"/>
    </source>
</evidence>
<name>A0A1G6JB12_9FIRM</name>
<dbReference type="RefSeq" id="WP_093729491.1">
    <property type="nucleotide sequence ID" value="NZ_FMYW01000003.1"/>
</dbReference>
<dbReference type="Proteomes" id="UP000198943">
    <property type="component" value="Unassembled WGS sequence"/>
</dbReference>
<gene>
    <name evidence="1" type="ORF">SAMN04487864_10337</name>
</gene>
<organism evidence="1 2">
    <name type="scientific">Succiniclasticum ruminis</name>
    <dbReference type="NCBI Taxonomy" id="40841"/>
    <lineage>
        <taxon>Bacteria</taxon>
        <taxon>Bacillati</taxon>
        <taxon>Bacillota</taxon>
        <taxon>Negativicutes</taxon>
        <taxon>Acidaminococcales</taxon>
        <taxon>Acidaminococcaceae</taxon>
        <taxon>Succiniclasticum</taxon>
    </lineage>
</organism>
<proteinExistence type="predicted"/>
<sequence>MMEKEKMYLKTITAKARKFYVGEAALHIAKLLRDNCVSLQTRCLVVQEGYENAYTALAYQYNFERDDSYDAILGDMQLAAQMQFNMLPAFVQELLQREYGDTEKDRTKFCRAALQKTVTLIRNDKKAASLEAIKKKYYAEIPF</sequence>
<dbReference type="EMBL" id="FMYW01000003">
    <property type="protein sequence ID" value="SDC15931.1"/>
    <property type="molecule type" value="Genomic_DNA"/>
</dbReference>
<dbReference type="AlphaFoldDB" id="A0A1G6JB12"/>
<accession>A0A1G6JB12</accession>
<protein>
    <submittedName>
        <fullName evidence="1">Uncharacterized protein</fullName>
    </submittedName>
</protein>
<evidence type="ECO:0000313" key="1">
    <source>
        <dbReference type="EMBL" id="SDC15931.1"/>
    </source>
</evidence>
<reference evidence="2" key="1">
    <citation type="submission" date="2016-10" db="EMBL/GenBank/DDBJ databases">
        <authorList>
            <person name="Varghese N."/>
            <person name="Submissions S."/>
        </authorList>
    </citation>
    <scope>NUCLEOTIDE SEQUENCE [LARGE SCALE GENOMIC DNA]</scope>
    <source>
        <strain evidence="2">DSM 11005</strain>
    </source>
</reference>